<evidence type="ECO:0000313" key="2">
    <source>
        <dbReference type="EMBL" id="RIB35334.1"/>
    </source>
</evidence>
<name>A0A397WML9_9ARCH</name>
<accession>A0A397WML9</accession>
<reference evidence="2 3" key="1">
    <citation type="journal article" date="2018" name="Syst. Appl. Microbiol.">
        <title>A new symbiotic nanoarchaeote (Candidatus Nanoclepta minutus) and its host (Zestosphaera tikiterensis gen. nov., sp. nov.) from a New Zealand hot spring.</title>
        <authorList>
            <person name="St John E."/>
            <person name="Liu Y."/>
            <person name="Podar M."/>
            <person name="Stott M.B."/>
            <person name="Meneghin J."/>
            <person name="Chen Z."/>
            <person name="Lagutin K."/>
            <person name="Mitchell K."/>
            <person name="Reysenbach A.L."/>
        </authorList>
    </citation>
    <scope>NUCLEOTIDE SEQUENCE [LARGE SCALE GENOMIC DNA]</scope>
    <source>
        <strain evidence="2">NZ3</strain>
    </source>
</reference>
<sequence length="262" mass="29994">MTLDAVILAGGFAKRLRPISDVMPKPLLHIDGVPLIEYVLRSVLEVDHRRIIVSTNKKFENSFRYWLKNVTKTYNSNIKIFLSIEPSTAEEEKLGAIGGLLYTIRLYNIDIDNADVLVVLGDNLFDFDLKPFVSYARKMGKVVIGAYDVGSKDLAKRYGVIEVDNNGRVVSFEEKPKDPKSSLISVGIYYIPNSKIKKIEDFISEYKNADAIGKFFEWLVKTDDVYGYVFKGNWFDIGTPDSYIEADRWASERNLGRRWLWP</sequence>
<gene>
    <name evidence="2" type="ORF">BXU00_02285</name>
</gene>
<organism evidence="2 3">
    <name type="scientific">Candidatus Nanoclepta minutus</name>
    <dbReference type="NCBI Taxonomy" id="1940235"/>
    <lineage>
        <taxon>Archaea</taxon>
        <taxon>Nanobdellota</taxon>
        <taxon>Candidatus Nanoclepta</taxon>
    </lineage>
</organism>
<dbReference type="Gene3D" id="3.90.550.10">
    <property type="entry name" value="Spore Coat Polysaccharide Biosynthesis Protein SpsA, Chain A"/>
    <property type="match status" value="1"/>
</dbReference>
<comment type="caution">
    <text evidence="2">The sequence shown here is derived from an EMBL/GenBank/DDBJ whole genome shotgun (WGS) entry which is preliminary data.</text>
</comment>
<proteinExistence type="predicted"/>
<dbReference type="CDD" id="cd04181">
    <property type="entry name" value="NTP_transferase"/>
    <property type="match status" value="1"/>
</dbReference>
<dbReference type="Pfam" id="PF00483">
    <property type="entry name" value="NTP_transferase"/>
    <property type="match status" value="1"/>
</dbReference>
<dbReference type="InterPro" id="IPR029044">
    <property type="entry name" value="Nucleotide-diphossugar_trans"/>
</dbReference>
<dbReference type="EMBL" id="MWMI01000003">
    <property type="protein sequence ID" value="RIB35334.1"/>
    <property type="molecule type" value="Genomic_DNA"/>
</dbReference>
<feature type="domain" description="Nucleotidyl transferase" evidence="1">
    <location>
        <begin position="5"/>
        <end position="248"/>
    </location>
</feature>
<dbReference type="SUPFAM" id="SSF53448">
    <property type="entry name" value="Nucleotide-diphospho-sugar transferases"/>
    <property type="match status" value="1"/>
</dbReference>
<dbReference type="InterPro" id="IPR005835">
    <property type="entry name" value="NTP_transferase_dom"/>
</dbReference>
<evidence type="ECO:0000313" key="3">
    <source>
        <dbReference type="Proteomes" id="UP000266622"/>
    </source>
</evidence>
<evidence type="ECO:0000259" key="1">
    <source>
        <dbReference type="Pfam" id="PF00483"/>
    </source>
</evidence>
<dbReference type="Proteomes" id="UP000266622">
    <property type="component" value="Unassembled WGS sequence"/>
</dbReference>
<dbReference type="PANTHER" id="PTHR42883:SF2">
    <property type="entry name" value="THYMIDYLYLTRANSFERASE"/>
    <property type="match status" value="1"/>
</dbReference>
<protein>
    <recommendedName>
        <fullName evidence="1">Nucleotidyl transferase domain-containing protein</fullName>
    </recommendedName>
</protein>
<dbReference type="AlphaFoldDB" id="A0A397WML9"/>
<dbReference type="PANTHER" id="PTHR42883">
    <property type="entry name" value="GLUCOSE-1-PHOSPHATE THYMIDYLTRANSFERASE"/>
    <property type="match status" value="1"/>
</dbReference>